<gene>
    <name evidence="2" type="ORF">A2960_05700</name>
</gene>
<sequence length="59" mass="6702">MVNYPLYEKKNIQPPTITGFAPGAEPNSLRTVKPKEENKDSSVYPAGIPFLLEKNRKKR</sequence>
<dbReference type="Proteomes" id="UP000176609">
    <property type="component" value="Unassembled WGS sequence"/>
</dbReference>
<dbReference type="EMBL" id="MFJR01000014">
    <property type="protein sequence ID" value="OGG26020.1"/>
    <property type="molecule type" value="Genomic_DNA"/>
</dbReference>
<feature type="region of interest" description="Disordered" evidence="1">
    <location>
        <begin position="17"/>
        <end position="59"/>
    </location>
</feature>
<reference evidence="2 3" key="1">
    <citation type="journal article" date="2016" name="Nat. Commun.">
        <title>Thousands of microbial genomes shed light on interconnected biogeochemical processes in an aquifer system.</title>
        <authorList>
            <person name="Anantharaman K."/>
            <person name="Brown C.T."/>
            <person name="Hug L.A."/>
            <person name="Sharon I."/>
            <person name="Castelle C.J."/>
            <person name="Probst A.J."/>
            <person name="Thomas B.C."/>
            <person name="Singh A."/>
            <person name="Wilkins M.J."/>
            <person name="Karaoz U."/>
            <person name="Brodie E.L."/>
            <person name="Williams K.H."/>
            <person name="Hubbard S.S."/>
            <person name="Banfield J.F."/>
        </authorList>
    </citation>
    <scope>NUCLEOTIDE SEQUENCE [LARGE SCALE GENOMIC DNA]</scope>
</reference>
<accession>A0A1F6AMT8</accession>
<comment type="caution">
    <text evidence="2">The sequence shown here is derived from an EMBL/GenBank/DDBJ whole genome shotgun (WGS) entry which is preliminary data.</text>
</comment>
<organism evidence="2 3">
    <name type="scientific">Candidatus Gottesmanbacteria bacterium RIFCSPLOWO2_01_FULL_39_12b</name>
    <dbReference type="NCBI Taxonomy" id="1798388"/>
    <lineage>
        <taxon>Bacteria</taxon>
        <taxon>Candidatus Gottesmaniibacteriota</taxon>
    </lineage>
</organism>
<protein>
    <submittedName>
        <fullName evidence="2">Uncharacterized protein</fullName>
    </submittedName>
</protein>
<evidence type="ECO:0000313" key="2">
    <source>
        <dbReference type="EMBL" id="OGG26020.1"/>
    </source>
</evidence>
<evidence type="ECO:0000313" key="3">
    <source>
        <dbReference type="Proteomes" id="UP000176609"/>
    </source>
</evidence>
<evidence type="ECO:0000256" key="1">
    <source>
        <dbReference type="SAM" id="MobiDB-lite"/>
    </source>
</evidence>
<name>A0A1F6AMT8_9BACT</name>
<dbReference type="AlphaFoldDB" id="A0A1F6AMT8"/>
<proteinExistence type="predicted"/>